<dbReference type="InterPro" id="IPR017945">
    <property type="entry name" value="DHBP_synth_RibB-like_a/b_dom"/>
</dbReference>
<dbReference type="InterPro" id="IPR050156">
    <property type="entry name" value="TC-AMP_synthase_SUA5"/>
</dbReference>
<reference evidence="2" key="3">
    <citation type="submission" date="2025-09" db="UniProtKB">
        <authorList>
            <consortium name="Ensembl"/>
        </authorList>
    </citation>
    <scope>IDENTIFICATION</scope>
</reference>
<dbReference type="PANTHER" id="PTHR17490:SF10">
    <property type="entry name" value="THREONYLCARBAMOYL-AMP SYNTHASE"/>
    <property type="match status" value="1"/>
</dbReference>
<dbReference type="GeneTree" id="ENSGT00390000015364"/>
<proteinExistence type="predicted"/>
<dbReference type="AlphaFoldDB" id="W5NCF4"/>
<reference evidence="3" key="1">
    <citation type="submission" date="2011-12" db="EMBL/GenBank/DDBJ databases">
        <title>The Draft Genome of Lepisosteus oculatus.</title>
        <authorList>
            <consortium name="The Broad Institute Genome Assembly &amp; Analysis Group"/>
            <consortium name="Computational R&amp;D Group"/>
            <consortium name="and Sequencing Platform"/>
            <person name="Di Palma F."/>
            <person name="Alfoldi J."/>
            <person name="Johnson J."/>
            <person name="Berlin A."/>
            <person name="Gnerre S."/>
            <person name="Jaffe D."/>
            <person name="MacCallum I."/>
            <person name="Young S."/>
            <person name="Walker B.J."/>
            <person name="Lander E.S."/>
            <person name="Lindblad-Toh K."/>
        </authorList>
    </citation>
    <scope>NUCLEOTIDE SEQUENCE [LARGE SCALE GENOMIC DNA]</scope>
</reference>
<dbReference type="HOGENOM" id="CLU_745887_0_0_1"/>
<feature type="transmembrane region" description="Helical" evidence="1">
    <location>
        <begin position="275"/>
        <end position="294"/>
    </location>
</feature>
<feature type="transmembrane region" description="Helical" evidence="1">
    <location>
        <begin position="222"/>
        <end position="243"/>
    </location>
</feature>
<keyword evidence="1" id="KW-0472">Membrane</keyword>
<feature type="transmembrane region" description="Helical" evidence="1">
    <location>
        <begin position="192"/>
        <end position="210"/>
    </location>
</feature>
<dbReference type="Proteomes" id="UP000018468">
    <property type="component" value="Linkage group LG7"/>
</dbReference>
<sequence length="371" mass="38578">MAEPRAHVESLHFSVGVLGIAGGVQPTAGRLEPATTLLPRALPHGLRRALLCPGPLQHPEEPGRGAVPALLRGLLHRAGRPAQGLLPGRHAGRAGGHLCGVRPHAAGHPSQHGLPLAGAHGRGAAEIPAVPDQPPGPAAAGQRPARALPGVLEVGPEGPLGVLVLPWVVVAGGALQLVCGSVAFARGKTLESTAFILYGIMWVVWGLTRYGGLYGSVRGFNVAVGIICFMLFNCFVTAGALFLSKAWFAYAFTFELILISFLLDAVGALPYGYDIGVTIIFGLVSFYCFLANLFNSSFQSPQLPLGSPFVKLSGYGSGGDKCPHVPARKATSVLQIAEILKNGGACGMPTDTVYVLVAACNRPDAVEKAYK</sequence>
<reference evidence="2" key="2">
    <citation type="submission" date="2025-08" db="UniProtKB">
        <authorList>
            <consortium name="Ensembl"/>
        </authorList>
    </citation>
    <scope>IDENTIFICATION</scope>
</reference>
<feature type="transmembrane region" description="Helical" evidence="1">
    <location>
        <begin position="250"/>
        <end position="269"/>
    </location>
</feature>
<feature type="transmembrane region" description="Helical" evidence="1">
    <location>
        <begin position="164"/>
        <end position="185"/>
    </location>
</feature>
<evidence type="ECO:0000313" key="3">
    <source>
        <dbReference type="Proteomes" id="UP000018468"/>
    </source>
</evidence>
<dbReference type="eggNOG" id="ENOG502RZSG">
    <property type="taxonomic scope" value="Eukaryota"/>
</dbReference>
<name>W5NCF4_LEPOC</name>
<dbReference type="GO" id="GO:0016779">
    <property type="term" value="F:nucleotidyltransferase activity"/>
    <property type="evidence" value="ECO:0000318"/>
    <property type="project" value="GO_Central"/>
</dbReference>
<keyword evidence="1" id="KW-0812">Transmembrane</keyword>
<evidence type="ECO:0000313" key="2">
    <source>
        <dbReference type="Ensembl" id="ENSLOCP00000018313.1"/>
    </source>
</evidence>
<dbReference type="SUPFAM" id="SSF55821">
    <property type="entry name" value="YrdC/RibB"/>
    <property type="match status" value="1"/>
</dbReference>
<keyword evidence="1" id="KW-1133">Transmembrane helix</keyword>
<dbReference type="Ensembl" id="ENSLOCT00000018345.1">
    <property type="protein sequence ID" value="ENSLOCP00000018313.1"/>
    <property type="gene ID" value="ENSLOCG00000014871.1"/>
</dbReference>
<dbReference type="Gene3D" id="3.90.870.10">
    <property type="entry name" value="DHBP synthase"/>
    <property type="match status" value="1"/>
</dbReference>
<dbReference type="InParanoid" id="W5NCF4"/>
<dbReference type="GO" id="GO:0000049">
    <property type="term" value="F:tRNA binding"/>
    <property type="evidence" value="ECO:0000318"/>
    <property type="project" value="GO_Central"/>
</dbReference>
<accession>W5NCF4</accession>
<dbReference type="PANTHER" id="PTHR17490">
    <property type="entry name" value="SUA5"/>
    <property type="match status" value="1"/>
</dbReference>
<protein>
    <submittedName>
        <fullName evidence="2">Uncharacterized protein</fullName>
    </submittedName>
</protein>
<dbReference type="GO" id="GO:0006450">
    <property type="term" value="P:regulation of translational fidelity"/>
    <property type="evidence" value="ECO:0000318"/>
    <property type="project" value="GO_Central"/>
</dbReference>
<dbReference type="Bgee" id="ENSLOCG00000014871">
    <property type="expression patterns" value="Expressed in ovary and 12 other cell types or tissues"/>
</dbReference>
<dbReference type="GO" id="GO:0005737">
    <property type="term" value="C:cytoplasm"/>
    <property type="evidence" value="ECO:0000318"/>
    <property type="project" value="GO_Central"/>
</dbReference>
<keyword evidence="3" id="KW-1185">Reference proteome</keyword>
<organism evidence="2 3">
    <name type="scientific">Lepisosteus oculatus</name>
    <name type="common">Spotted gar</name>
    <dbReference type="NCBI Taxonomy" id="7918"/>
    <lineage>
        <taxon>Eukaryota</taxon>
        <taxon>Metazoa</taxon>
        <taxon>Chordata</taxon>
        <taxon>Craniata</taxon>
        <taxon>Vertebrata</taxon>
        <taxon>Euteleostomi</taxon>
        <taxon>Actinopterygii</taxon>
        <taxon>Neopterygii</taxon>
        <taxon>Holostei</taxon>
        <taxon>Semionotiformes</taxon>
        <taxon>Lepisosteidae</taxon>
        <taxon>Lepisosteus</taxon>
    </lineage>
</organism>
<evidence type="ECO:0000256" key="1">
    <source>
        <dbReference type="SAM" id="Phobius"/>
    </source>
</evidence>
<dbReference type="EMBL" id="AHAT01016782">
    <property type="status" value="NOT_ANNOTATED_CDS"/>
    <property type="molecule type" value="Genomic_DNA"/>
</dbReference>
<dbReference type="STRING" id="7918.ENSLOCP00000018313"/>
<dbReference type="EMBL" id="AHAT01016781">
    <property type="status" value="NOT_ANNOTATED_CDS"/>
    <property type="molecule type" value="Genomic_DNA"/>
</dbReference>